<comment type="caution">
    <text evidence="2">The sequence shown here is derived from an EMBL/GenBank/DDBJ whole genome shotgun (WGS) entry which is preliminary data.</text>
</comment>
<dbReference type="EMBL" id="JAWDJR010000013">
    <property type="protein sequence ID" value="KAK9964792.1"/>
    <property type="molecule type" value="Genomic_DNA"/>
</dbReference>
<feature type="region of interest" description="Disordered" evidence="1">
    <location>
        <begin position="1"/>
        <end position="97"/>
    </location>
</feature>
<dbReference type="AlphaFoldDB" id="A0AAW1ZXD1"/>
<evidence type="ECO:0000313" key="3">
    <source>
        <dbReference type="Proteomes" id="UP001479290"/>
    </source>
</evidence>
<evidence type="ECO:0000313" key="2">
    <source>
        <dbReference type="EMBL" id="KAK9964792.1"/>
    </source>
</evidence>
<protein>
    <submittedName>
        <fullName evidence="2">Uncharacterized protein</fullName>
    </submittedName>
</protein>
<feature type="compositionally biased region" description="Basic and acidic residues" evidence="1">
    <location>
        <begin position="80"/>
        <end position="91"/>
    </location>
</feature>
<keyword evidence="3" id="KW-1185">Reference proteome</keyword>
<dbReference type="Proteomes" id="UP001479290">
    <property type="component" value="Unassembled WGS sequence"/>
</dbReference>
<name>A0AAW1ZXD1_CULAL</name>
<organism evidence="2 3">
    <name type="scientific">Culter alburnus</name>
    <name type="common">Topmouth culter</name>
    <dbReference type="NCBI Taxonomy" id="194366"/>
    <lineage>
        <taxon>Eukaryota</taxon>
        <taxon>Metazoa</taxon>
        <taxon>Chordata</taxon>
        <taxon>Craniata</taxon>
        <taxon>Vertebrata</taxon>
        <taxon>Euteleostomi</taxon>
        <taxon>Actinopterygii</taxon>
        <taxon>Neopterygii</taxon>
        <taxon>Teleostei</taxon>
        <taxon>Ostariophysi</taxon>
        <taxon>Cypriniformes</taxon>
        <taxon>Xenocyprididae</taxon>
        <taxon>Xenocypridinae</taxon>
        <taxon>Culter</taxon>
    </lineage>
</organism>
<gene>
    <name evidence="2" type="ORF">ABG768_005935</name>
</gene>
<accession>A0AAW1ZXD1</accession>
<reference evidence="2 3" key="1">
    <citation type="submission" date="2024-05" db="EMBL/GenBank/DDBJ databases">
        <title>A high-quality chromosomal-level genome assembly of Topmouth culter (Culter alburnus).</title>
        <authorList>
            <person name="Zhao H."/>
        </authorList>
    </citation>
    <scope>NUCLEOTIDE SEQUENCE [LARGE SCALE GENOMIC DNA]</scope>
    <source>
        <strain evidence="2">CATC2023</strain>
        <tissue evidence="2">Muscle</tissue>
    </source>
</reference>
<sequence length="97" mass="11167">MKEKEGEALRQREGENETGKNICPLSLLGTDGPAGRKQLSLRPPFWREYEKDQGQKREGGGERRKKDLFGGRRRGQRVPTDLRRKGDDEARKRKSAM</sequence>
<feature type="compositionally biased region" description="Basic and acidic residues" evidence="1">
    <location>
        <begin position="45"/>
        <end position="70"/>
    </location>
</feature>
<feature type="compositionally biased region" description="Basic and acidic residues" evidence="1">
    <location>
        <begin position="1"/>
        <end position="18"/>
    </location>
</feature>
<evidence type="ECO:0000256" key="1">
    <source>
        <dbReference type="SAM" id="MobiDB-lite"/>
    </source>
</evidence>
<proteinExistence type="predicted"/>